<dbReference type="EMBL" id="BMJN01000054">
    <property type="protein sequence ID" value="GGE37956.1"/>
    <property type="molecule type" value="Genomic_DNA"/>
</dbReference>
<keyword evidence="4 6" id="KW-1133">Transmembrane helix</keyword>
<evidence type="ECO:0000256" key="6">
    <source>
        <dbReference type="SAM" id="Phobius"/>
    </source>
</evidence>
<reference evidence="8" key="2">
    <citation type="submission" date="2020-09" db="EMBL/GenBank/DDBJ databases">
        <authorList>
            <person name="Sun Q."/>
            <person name="Zhou Y."/>
        </authorList>
    </citation>
    <scope>NUCLEOTIDE SEQUENCE</scope>
    <source>
        <strain evidence="8">CGMCC 1.15533</strain>
    </source>
</reference>
<reference evidence="8" key="1">
    <citation type="journal article" date="2014" name="Int. J. Syst. Evol. Microbiol.">
        <title>Complete genome sequence of Corynebacterium casei LMG S-19264T (=DSM 44701T), isolated from a smear-ripened cheese.</title>
        <authorList>
            <consortium name="US DOE Joint Genome Institute (JGI-PGF)"/>
            <person name="Walter F."/>
            <person name="Albersmeier A."/>
            <person name="Kalinowski J."/>
            <person name="Ruckert C."/>
        </authorList>
    </citation>
    <scope>NUCLEOTIDE SEQUENCE</scope>
    <source>
        <strain evidence="8">CGMCC 1.15533</strain>
    </source>
</reference>
<evidence type="ECO:0000256" key="3">
    <source>
        <dbReference type="ARBA" id="ARBA00022692"/>
    </source>
</evidence>
<dbReference type="InterPro" id="IPR051401">
    <property type="entry name" value="GtrA_CellWall_Glycosyl"/>
</dbReference>
<dbReference type="OrthoDB" id="361483at2"/>
<feature type="transmembrane region" description="Helical" evidence="6">
    <location>
        <begin position="118"/>
        <end position="140"/>
    </location>
</feature>
<organism evidence="8 9">
    <name type="scientific">Streptococcus himalayensis</name>
    <dbReference type="NCBI Taxonomy" id="1888195"/>
    <lineage>
        <taxon>Bacteria</taxon>
        <taxon>Bacillati</taxon>
        <taxon>Bacillota</taxon>
        <taxon>Bacilli</taxon>
        <taxon>Lactobacillales</taxon>
        <taxon>Streptococcaceae</taxon>
        <taxon>Streptococcus</taxon>
    </lineage>
</organism>
<accession>A0A917AC92</accession>
<keyword evidence="5 6" id="KW-0472">Membrane</keyword>
<protein>
    <submittedName>
        <fullName evidence="8">Sugar translocase</fullName>
    </submittedName>
</protein>
<dbReference type="PANTHER" id="PTHR38459:SF5">
    <property type="entry name" value="CELL WALL TEICHOIC ACID GLYCOSYLATION PROTEIN GTCA"/>
    <property type="match status" value="1"/>
</dbReference>
<name>A0A917AC92_9STRE</name>
<dbReference type="GO" id="GO:0005886">
    <property type="term" value="C:plasma membrane"/>
    <property type="evidence" value="ECO:0007669"/>
    <property type="project" value="TreeGrafter"/>
</dbReference>
<evidence type="ECO:0000259" key="7">
    <source>
        <dbReference type="Pfam" id="PF04138"/>
    </source>
</evidence>
<keyword evidence="3 6" id="KW-0812">Transmembrane</keyword>
<evidence type="ECO:0000313" key="9">
    <source>
        <dbReference type="Proteomes" id="UP000660801"/>
    </source>
</evidence>
<dbReference type="InterPro" id="IPR007267">
    <property type="entry name" value="GtrA_DPMS_TM"/>
</dbReference>
<evidence type="ECO:0000256" key="5">
    <source>
        <dbReference type="ARBA" id="ARBA00023136"/>
    </source>
</evidence>
<comment type="subcellular location">
    <subcellularLocation>
        <location evidence="1">Membrane</location>
        <topology evidence="1">Multi-pass membrane protein</topology>
    </subcellularLocation>
</comment>
<evidence type="ECO:0000256" key="1">
    <source>
        <dbReference type="ARBA" id="ARBA00004141"/>
    </source>
</evidence>
<dbReference type="PANTHER" id="PTHR38459">
    <property type="entry name" value="PROPHAGE BACTOPRENOL-LINKED GLUCOSE TRANSLOCASE HOMOLOG"/>
    <property type="match status" value="1"/>
</dbReference>
<dbReference type="Pfam" id="PF04138">
    <property type="entry name" value="GtrA_DPMS_TM"/>
    <property type="match status" value="1"/>
</dbReference>
<dbReference type="RefSeq" id="WP_068993188.1">
    <property type="nucleotide sequence ID" value="NZ_BMJN01000054.1"/>
</dbReference>
<gene>
    <name evidence="8" type="primary">mesH</name>
    <name evidence="8" type="ORF">GCM10011510_19140</name>
</gene>
<feature type="transmembrane region" description="Helical" evidence="6">
    <location>
        <begin position="12"/>
        <end position="30"/>
    </location>
</feature>
<dbReference type="AlphaFoldDB" id="A0A917AC92"/>
<feature type="domain" description="GtrA/DPMS transmembrane" evidence="7">
    <location>
        <begin position="16"/>
        <end position="141"/>
    </location>
</feature>
<dbReference type="Proteomes" id="UP000660801">
    <property type="component" value="Unassembled WGS sequence"/>
</dbReference>
<evidence type="ECO:0000313" key="8">
    <source>
        <dbReference type="EMBL" id="GGE37956.1"/>
    </source>
</evidence>
<keyword evidence="9" id="KW-1185">Reference proteome</keyword>
<evidence type="ECO:0000256" key="2">
    <source>
        <dbReference type="ARBA" id="ARBA00009399"/>
    </source>
</evidence>
<dbReference type="GO" id="GO:0000271">
    <property type="term" value="P:polysaccharide biosynthetic process"/>
    <property type="evidence" value="ECO:0007669"/>
    <property type="project" value="InterPro"/>
</dbReference>
<sequence length="149" mass="16918">MKKLIKAFFDNEILSYLFFGVVTTVVYLVTRLTLFSISKESLLATAVANIIAVLFAFLTNDVFVFKQARAGWFSRLVKFGAARLLTFCFDIGMTFLFIKQFPHIIGQFVDNDAAAIDFIESLIAQVSIIVLNYILSKLFVFKNHPQKTK</sequence>
<proteinExistence type="inferred from homology"/>
<feature type="transmembrane region" description="Helical" evidence="6">
    <location>
        <begin position="42"/>
        <end position="64"/>
    </location>
</feature>
<comment type="similarity">
    <text evidence="2">Belongs to the GtrA family.</text>
</comment>
<evidence type="ECO:0000256" key="4">
    <source>
        <dbReference type="ARBA" id="ARBA00022989"/>
    </source>
</evidence>
<comment type="caution">
    <text evidence="8">The sequence shown here is derived from an EMBL/GenBank/DDBJ whole genome shotgun (WGS) entry which is preliminary data.</text>
</comment>
<feature type="transmembrane region" description="Helical" evidence="6">
    <location>
        <begin position="76"/>
        <end position="98"/>
    </location>
</feature>